<proteinExistence type="predicted"/>
<feature type="transmembrane region" description="Helical" evidence="1">
    <location>
        <begin position="14"/>
        <end position="34"/>
    </location>
</feature>
<feature type="transmembrane region" description="Helical" evidence="1">
    <location>
        <begin position="46"/>
        <end position="72"/>
    </location>
</feature>
<dbReference type="AlphaFoldDB" id="A0A7S4QB83"/>
<gene>
    <name evidence="2" type="ORF">AMON00008_LOCUS17534</name>
</gene>
<evidence type="ECO:0000313" key="2">
    <source>
        <dbReference type="EMBL" id="CAE4578118.1"/>
    </source>
</evidence>
<keyword evidence="1" id="KW-1133">Transmembrane helix</keyword>
<protein>
    <submittedName>
        <fullName evidence="2">Uncharacterized protein</fullName>
    </submittedName>
</protein>
<dbReference type="EMBL" id="HBNR01026011">
    <property type="protein sequence ID" value="CAE4578118.1"/>
    <property type="molecule type" value="Transcribed_RNA"/>
</dbReference>
<sequence>MAPATSCPGQFGPYFWKVMIWAPSFGAWAASVAAQQWRGPCRFEELWVAAAEGFLVTIFTITSLQAPLFAWWSRKVERCMGMPAWVHRCAGLLELGVVGLRLGRSGAGPAAAVFGAAAADGAAARLCGTAHVATCGLMGGALWTWPLGVRVPRGVLPALVVLAASTLASDHWLRLALGPGALERPCWHLAALAALSVGAASARALFEPAVPRQAA</sequence>
<reference evidence="2" key="1">
    <citation type="submission" date="2021-01" db="EMBL/GenBank/DDBJ databases">
        <authorList>
            <person name="Corre E."/>
            <person name="Pelletier E."/>
            <person name="Niang G."/>
            <person name="Scheremetjew M."/>
            <person name="Finn R."/>
            <person name="Kale V."/>
            <person name="Holt S."/>
            <person name="Cochrane G."/>
            <person name="Meng A."/>
            <person name="Brown T."/>
            <person name="Cohen L."/>
        </authorList>
    </citation>
    <scope>NUCLEOTIDE SEQUENCE</scope>
    <source>
        <strain evidence="2">CCMP3105</strain>
    </source>
</reference>
<accession>A0A7S4QB83</accession>
<name>A0A7S4QB83_9DINO</name>
<keyword evidence="1" id="KW-0812">Transmembrane</keyword>
<evidence type="ECO:0000256" key="1">
    <source>
        <dbReference type="SAM" id="Phobius"/>
    </source>
</evidence>
<organism evidence="2">
    <name type="scientific">Alexandrium monilatum</name>
    <dbReference type="NCBI Taxonomy" id="311494"/>
    <lineage>
        <taxon>Eukaryota</taxon>
        <taxon>Sar</taxon>
        <taxon>Alveolata</taxon>
        <taxon>Dinophyceae</taxon>
        <taxon>Gonyaulacales</taxon>
        <taxon>Pyrocystaceae</taxon>
        <taxon>Alexandrium</taxon>
    </lineage>
</organism>
<keyword evidence="1" id="KW-0472">Membrane</keyword>